<gene>
    <name evidence="2" type="ORF">FSCOSCO3_A002453</name>
</gene>
<proteinExistence type="predicted"/>
<feature type="region of interest" description="Disordered" evidence="1">
    <location>
        <begin position="58"/>
        <end position="92"/>
    </location>
</feature>
<feature type="compositionally biased region" description="Basic and acidic residues" evidence="1">
    <location>
        <begin position="58"/>
        <end position="72"/>
    </location>
</feature>
<dbReference type="EMBL" id="CAWUFR010000008">
    <property type="protein sequence ID" value="CAK6951898.1"/>
    <property type="molecule type" value="Genomic_DNA"/>
</dbReference>
<comment type="caution">
    <text evidence="2">The sequence shown here is derived from an EMBL/GenBank/DDBJ whole genome shotgun (WGS) entry which is preliminary data.</text>
</comment>
<evidence type="ECO:0000313" key="3">
    <source>
        <dbReference type="Proteomes" id="UP001314229"/>
    </source>
</evidence>
<evidence type="ECO:0000313" key="2">
    <source>
        <dbReference type="EMBL" id="CAK6951898.1"/>
    </source>
</evidence>
<sequence>MESTFSDRASDCTNQHTPYLRPLPDGALAGCCLFPLPFMLARGTAALWPESAAIPSKQEEHTALRWKQETKNKPTRVRRHDAAGRGGYDRRF</sequence>
<protein>
    <submittedName>
        <fullName evidence="2">Uncharacterized protein</fullName>
    </submittedName>
</protein>
<keyword evidence="3" id="KW-1185">Reference proteome</keyword>
<dbReference type="Proteomes" id="UP001314229">
    <property type="component" value="Unassembled WGS sequence"/>
</dbReference>
<name>A0AAV1MYR3_SCOSC</name>
<dbReference type="AlphaFoldDB" id="A0AAV1MYR3"/>
<accession>A0AAV1MYR3</accession>
<reference evidence="2 3" key="1">
    <citation type="submission" date="2024-01" db="EMBL/GenBank/DDBJ databases">
        <authorList>
            <person name="Alioto T."/>
            <person name="Alioto T."/>
            <person name="Gomez Garrido J."/>
        </authorList>
    </citation>
    <scope>NUCLEOTIDE SEQUENCE [LARGE SCALE GENOMIC DNA]</scope>
</reference>
<feature type="compositionally biased region" description="Basic and acidic residues" evidence="1">
    <location>
        <begin position="80"/>
        <end position="92"/>
    </location>
</feature>
<organism evidence="2 3">
    <name type="scientific">Scomber scombrus</name>
    <name type="common">Atlantic mackerel</name>
    <name type="synonym">Scomber vernalis</name>
    <dbReference type="NCBI Taxonomy" id="13677"/>
    <lineage>
        <taxon>Eukaryota</taxon>
        <taxon>Metazoa</taxon>
        <taxon>Chordata</taxon>
        <taxon>Craniata</taxon>
        <taxon>Vertebrata</taxon>
        <taxon>Euteleostomi</taxon>
        <taxon>Actinopterygii</taxon>
        <taxon>Neopterygii</taxon>
        <taxon>Teleostei</taxon>
        <taxon>Neoteleostei</taxon>
        <taxon>Acanthomorphata</taxon>
        <taxon>Pelagiaria</taxon>
        <taxon>Scombriformes</taxon>
        <taxon>Scombridae</taxon>
        <taxon>Scomber</taxon>
    </lineage>
</organism>
<evidence type="ECO:0000256" key="1">
    <source>
        <dbReference type="SAM" id="MobiDB-lite"/>
    </source>
</evidence>